<keyword evidence="9" id="KW-1185">Reference proteome</keyword>
<feature type="transmembrane region" description="Helical" evidence="6">
    <location>
        <begin position="456"/>
        <end position="479"/>
    </location>
</feature>
<gene>
    <name evidence="8" type="ORF">FRACYDRAFT_185384</name>
</gene>
<feature type="compositionally biased region" description="Low complexity" evidence="5">
    <location>
        <begin position="1"/>
        <end position="24"/>
    </location>
</feature>
<feature type="transmembrane region" description="Helical" evidence="6">
    <location>
        <begin position="300"/>
        <end position="320"/>
    </location>
</feature>
<organism evidence="8 9">
    <name type="scientific">Fragilariopsis cylindrus CCMP1102</name>
    <dbReference type="NCBI Taxonomy" id="635003"/>
    <lineage>
        <taxon>Eukaryota</taxon>
        <taxon>Sar</taxon>
        <taxon>Stramenopiles</taxon>
        <taxon>Ochrophyta</taxon>
        <taxon>Bacillariophyta</taxon>
        <taxon>Bacillariophyceae</taxon>
        <taxon>Bacillariophycidae</taxon>
        <taxon>Bacillariales</taxon>
        <taxon>Bacillariaceae</taxon>
        <taxon>Fragilariopsis</taxon>
    </lineage>
</organism>
<dbReference type="InParanoid" id="A0A1E7FES5"/>
<feature type="transmembrane region" description="Helical" evidence="6">
    <location>
        <begin position="180"/>
        <end position="199"/>
    </location>
</feature>
<feature type="transmembrane region" description="Helical" evidence="6">
    <location>
        <begin position="485"/>
        <end position="506"/>
    </location>
</feature>
<comment type="subcellular location">
    <subcellularLocation>
        <location evidence="1">Membrane</location>
        <topology evidence="1">Multi-pass membrane protein</topology>
    </subcellularLocation>
</comment>
<evidence type="ECO:0000256" key="2">
    <source>
        <dbReference type="ARBA" id="ARBA00022692"/>
    </source>
</evidence>
<accession>A0A1E7FES5</accession>
<feature type="region of interest" description="Disordered" evidence="5">
    <location>
        <begin position="1"/>
        <end position="28"/>
    </location>
</feature>
<feature type="transmembrane region" description="Helical" evidence="6">
    <location>
        <begin position="340"/>
        <end position="362"/>
    </location>
</feature>
<keyword evidence="3 6" id="KW-1133">Transmembrane helix</keyword>
<dbReference type="Pfam" id="PF01490">
    <property type="entry name" value="Aa_trans"/>
    <property type="match status" value="1"/>
</dbReference>
<dbReference type="PANTHER" id="PTHR22950">
    <property type="entry name" value="AMINO ACID TRANSPORTER"/>
    <property type="match status" value="1"/>
</dbReference>
<dbReference type="AlphaFoldDB" id="A0A1E7FES5"/>
<feature type="transmembrane region" description="Helical" evidence="6">
    <location>
        <begin position="261"/>
        <end position="279"/>
    </location>
</feature>
<evidence type="ECO:0000313" key="8">
    <source>
        <dbReference type="EMBL" id="OEU16660.1"/>
    </source>
</evidence>
<evidence type="ECO:0000256" key="4">
    <source>
        <dbReference type="ARBA" id="ARBA00023136"/>
    </source>
</evidence>
<keyword evidence="4 6" id="KW-0472">Membrane</keyword>
<dbReference type="KEGG" id="fcy:FRACYDRAFT_185384"/>
<protein>
    <recommendedName>
        <fullName evidence="7">Amino acid transporter transmembrane domain-containing protein</fullName>
    </recommendedName>
</protein>
<name>A0A1E7FES5_9STRA</name>
<dbReference type="Proteomes" id="UP000095751">
    <property type="component" value="Unassembled WGS sequence"/>
</dbReference>
<feature type="domain" description="Amino acid transporter transmembrane" evidence="7">
    <location>
        <begin position="33"/>
        <end position="513"/>
    </location>
</feature>
<proteinExistence type="predicted"/>
<dbReference type="EMBL" id="KV784358">
    <property type="protein sequence ID" value="OEU16660.1"/>
    <property type="molecule type" value="Genomic_DNA"/>
</dbReference>
<feature type="transmembrane region" description="Helical" evidence="6">
    <location>
        <begin position="211"/>
        <end position="229"/>
    </location>
</feature>
<dbReference type="InterPro" id="IPR013057">
    <property type="entry name" value="AA_transpt_TM"/>
</dbReference>
<keyword evidence="2 6" id="KW-0812">Transmembrane</keyword>
<evidence type="ECO:0000256" key="1">
    <source>
        <dbReference type="ARBA" id="ARBA00004141"/>
    </source>
</evidence>
<sequence length="560" mass="61638">MTTNNNDGNNNSSDSNDNNNNNNNNDHDDIRIGSISSARFNILSTMVGGGCLSLPMAFQQSGNALCGPIMLLITGVITDFCFRTLVATALKINGGQPPNPNRSGKDTYESITQIAFGNIGYLFSMTLVVMMCFFGTVGYAVLLRDMMVPLNDVIAPTHVFHHDHYDGNVGSSGMILLSNWFHRNFTMFLVILIVTPFCTLRRLTALKNCGALSMGSLLILGSCIVYRSIQCNVNCQNNNEQKGGEPWYTYLKLFPDSFHDLFNAVPLYISCFVCHYNILPVHNELINPTPDRVSWWLRSTTWFAVLLYMIMGFAGSSYAHCTPTGKVQGNILLDFDENDPLLMVGRMCLAITITLAFPMLVIPGRDIMLRSLILPRLKARLHRQRQQSSLEEEEEEDPAVVNVNVNRTIDEELQLSPDQQQQHQSMEINDIVGSSNGSSSNVGGVGGDDLRSAPTIVLLCTSVLIFWSAGTVASVVKSIDVVWDLLGSSLSILLSYLIPAGTYLVITNKQQSSSSSSDSNDTSGSSTRDRLSRAVCWLLLWIMFPLMIASTGNAIINTFS</sequence>
<dbReference type="PANTHER" id="PTHR22950:SF652">
    <property type="entry name" value="TRANSMEMBRANE AMINO ACID TRANSPORTER FAMILY PROTEIN"/>
    <property type="match status" value="1"/>
</dbReference>
<evidence type="ECO:0000256" key="6">
    <source>
        <dbReference type="SAM" id="Phobius"/>
    </source>
</evidence>
<reference evidence="8 9" key="1">
    <citation type="submission" date="2016-09" db="EMBL/GenBank/DDBJ databases">
        <title>Extensive genetic diversity and differential bi-allelic expression allows diatom success in the polar Southern Ocean.</title>
        <authorList>
            <consortium name="DOE Joint Genome Institute"/>
            <person name="Mock T."/>
            <person name="Otillar R.P."/>
            <person name="Strauss J."/>
            <person name="Dupont C."/>
            <person name="Frickenhaus S."/>
            <person name="Maumus F."/>
            <person name="Mcmullan M."/>
            <person name="Sanges R."/>
            <person name="Schmutz J."/>
            <person name="Toseland A."/>
            <person name="Valas R."/>
            <person name="Veluchamy A."/>
            <person name="Ward B.J."/>
            <person name="Allen A."/>
            <person name="Barry K."/>
            <person name="Falciatore A."/>
            <person name="Ferrante M."/>
            <person name="Fortunato A.E."/>
            <person name="Gloeckner G."/>
            <person name="Gruber A."/>
            <person name="Hipkin R."/>
            <person name="Janech M."/>
            <person name="Kroth P."/>
            <person name="Leese F."/>
            <person name="Lindquist E."/>
            <person name="Lyon B.R."/>
            <person name="Martin J."/>
            <person name="Mayer C."/>
            <person name="Parker M."/>
            <person name="Quesneville H."/>
            <person name="Raymond J."/>
            <person name="Uhlig C."/>
            <person name="Valentin K.U."/>
            <person name="Worden A.Z."/>
            <person name="Armbrust E.V."/>
            <person name="Bowler C."/>
            <person name="Green B."/>
            <person name="Moulton V."/>
            <person name="Van Oosterhout C."/>
            <person name="Grigoriev I."/>
        </authorList>
    </citation>
    <scope>NUCLEOTIDE SEQUENCE [LARGE SCALE GENOMIC DNA]</scope>
    <source>
        <strain evidence="8 9">CCMP1102</strain>
    </source>
</reference>
<evidence type="ECO:0000256" key="5">
    <source>
        <dbReference type="SAM" id="MobiDB-lite"/>
    </source>
</evidence>
<dbReference type="GO" id="GO:0016020">
    <property type="term" value="C:membrane"/>
    <property type="evidence" value="ECO:0007669"/>
    <property type="project" value="UniProtKB-SubCell"/>
</dbReference>
<evidence type="ECO:0000313" key="9">
    <source>
        <dbReference type="Proteomes" id="UP000095751"/>
    </source>
</evidence>
<dbReference type="GO" id="GO:0015179">
    <property type="term" value="F:L-amino acid transmembrane transporter activity"/>
    <property type="evidence" value="ECO:0007669"/>
    <property type="project" value="TreeGrafter"/>
</dbReference>
<dbReference type="FunCoup" id="A0A1E7FES5">
    <property type="interactions" value="2"/>
</dbReference>
<dbReference type="OrthoDB" id="438545at2759"/>
<evidence type="ECO:0000256" key="3">
    <source>
        <dbReference type="ARBA" id="ARBA00022989"/>
    </source>
</evidence>
<evidence type="ECO:0000259" key="7">
    <source>
        <dbReference type="Pfam" id="PF01490"/>
    </source>
</evidence>
<feature type="transmembrane region" description="Helical" evidence="6">
    <location>
        <begin position="535"/>
        <end position="556"/>
    </location>
</feature>
<feature type="transmembrane region" description="Helical" evidence="6">
    <location>
        <begin position="119"/>
        <end position="142"/>
    </location>
</feature>